<dbReference type="AlphaFoldDB" id="A0AAP0ESH3"/>
<sequence length="134" mass="14993">MGLNPICFEHIRNDERWLQLGRDRIEIKEHGASAQAEWRGSARAAVNNGGPATSRGGQHGSKRGRRGLSSWTTSSGVERMMRSSSGMARQQRLRRVRESTAVRRTLVTQTSKIGAKDFDEASRRDGLFAKKRNV</sequence>
<organism evidence="2 3">
    <name type="scientific">Stephania cephalantha</name>
    <dbReference type="NCBI Taxonomy" id="152367"/>
    <lineage>
        <taxon>Eukaryota</taxon>
        <taxon>Viridiplantae</taxon>
        <taxon>Streptophyta</taxon>
        <taxon>Embryophyta</taxon>
        <taxon>Tracheophyta</taxon>
        <taxon>Spermatophyta</taxon>
        <taxon>Magnoliopsida</taxon>
        <taxon>Ranunculales</taxon>
        <taxon>Menispermaceae</taxon>
        <taxon>Menispermoideae</taxon>
        <taxon>Cissampelideae</taxon>
        <taxon>Stephania</taxon>
    </lineage>
</organism>
<evidence type="ECO:0000313" key="2">
    <source>
        <dbReference type="EMBL" id="KAK9095003.1"/>
    </source>
</evidence>
<accession>A0AAP0ESH3</accession>
<feature type="region of interest" description="Disordered" evidence="1">
    <location>
        <begin position="34"/>
        <end position="98"/>
    </location>
</feature>
<evidence type="ECO:0000256" key="1">
    <source>
        <dbReference type="SAM" id="MobiDB-lite"/>
    </source>
</evidence>
<feature type="compositionally biased region" description="Polar residues" evidence="1">
    <location>
        <begin position="69"/>
        <end position="88"/>
    </location>
</feature>
<evidence type="ECO:0000313" key="3">
    <source>
        <dbReference type="Proteomes" id="UP001419268"/>
    </source>
</evidence>
<name>A0AAP0ESH3_9MAGN</name>
<proteinExistence type="predicted"/>
<reference evidence="2 3" key="1">
    <citation type="submission" date="2024-01" db="EMBL/GenBank/DDBJ databases">
        <title>Genome assemblies of Stephania.</title>
        <authorList>
            <person name="Yang L."/>
        </authorList>
    </citation>
    <scope>NUCLEOTIDE SEQUENCE [LARGE SCALE GENOMIC DNA]</scope>
    <source>
        <strain evidence="2">JXDWG</strain>
        <tissue evidence="2">Leaf</tissue>
    </source>
</reference>
<keyword evidence="3" id="KW-1185">Reference proteome</keyword>
<dbReference type="Proteomes" id="UP001419268">
    <property type="component" value="Unassembled WGS sequence"/>
</dbReference>
<gene>
    <name evidence="2" type="ORF">Scep_026472</name>
</gene>
<comment type="caution">
    <text evidence="2">The sequence shown here is derived from an EMBL/GenBank/DDBJ whole genome shotgun (WGS) entry which is preliminary data.</text>
</comment>
<dbReference type="EMBL" id="JBBNAG010000011">
    <property type="protein sequence ID" value="KAK9095003.1"/>
    <property type="molecule type" value="Genomic_DNA"/>
</dbReference>
<protein>
    <submittedName>
        <fullName evidence="2">Uncharacterized protein</fullName>
    </submittedName>
</protein>